<protein>
    <submittedName>
        <fullName evidence="2">2829_t:CDS:1</fullName>
    </submittedName>
</protein>
<keyword evidence="3" id="KW-1185">Reference proteome</keyword>
<dbReference type="EMBL" id="CAJVPZ010035461">
    <property type="protein sequence ID" value="CAG8749128.1"/>
    <property type="molecule type" value="Genomic_DNA"/>
</dbReference>
<comment type="caution">
    <text evidence="2">The sequence shown here is derived from an EMBL/GenBank/DDBJ whole genome shotgun (WGS) entry which is preliminary data.</text>
</comment>
<reference evidence="2" key="1">
    <citation type="submission" date="2021-06" db="EMBL/GenBank/DDBJ databases">
        <authorList>
            <person name="Kallberg Y."/>
            <person name="Tangrot J."/>
            <person name="Rosling A."/>
        </authorList>
    </citation>
    <scope>NUCLEOTIDE SEQUENCE</scope>
    <source>
        <strain evidence="2">IN212</strain>
    </source>
</reference>
<proteinExistence type="predicted"/>
<dbReference type="OrthoDB" id="2491078at2759"/>
<evidence type="ECO:0000313" key="2">
    <source>
        <dbReference type="EMBL" id="CAG8749128.1"/>
    </source>
</evidence>
<sequence>NIEGSRKFTESESSGTVSCDTDAIVVDVDPKPQNVINSLESEEVIADAQSTIELRKQYKKYKEAKRHKQERSGGNNPNKNYTDKEQDIKGSEELDVLVQDIAAAEVSNNTIQQTKISTDLQQDEPDDQLDPKEVIQQTQKHIESTNINMLNVDYKYVQTQAKESNMVEQ</sequence>
<evidence type="ECO:0000313" key="3">
    <source>
        <dbReference type="Proteomes" id="UP000789396"/>
    </source>
</evidence>
<gene>
    <name evidence="2" type="ORF">RFULGI_LOCUS13468</name>
</gene>
<accession>A0A9N9NPK5</accession>
<feature type="non-terminal residue" evidence="2">
    <location>
        <position position="1"/>
    </location>
</feature>
<evidence type="ECO:0000256" key="1">
    <source>
        <dbReference type="SAM" id="MobiDB-lite"/>
    </source>
</evidence>
<feature type="compositionally biased region" description="Basic residues" evidence="1">
    <location>
        <begin position="58"/>
        <end position="69"/>
    </location>
</feature>
<feature type="region of interest" description="Disordered" evidence="1">
    <location>
        <begin position="58"/>
        <end position="88"/>
    </location>
</feature>
<dbReference type="Proteomes" id="UP000789396">
    <property type="component" value="Unassembled WGS sequence"/>
</dbReference>
<name>A0A9N9NPK5_9GLOM</name>
<dbReference type="AlphaFoldDB" id="A0A9N9NPK5"/>
<feature type="non-terminal residue" evidence="2">
    <location>
        <position position="169"/>
    </location>
</feature>
<organism evidence="2 3">
    <name type="scientific">Racocetra fulgida</name>
    <dbReference type="NCBI Taxonomy" id="60492"/>
    <lineage>
        <taxon>Eukaryota</taxon>
        <taxon>Fungi</taxon>
        <taxon>Fungi incertae sedis</taxon>
        <taxon>Mucoromycota</taxon>
        <taxon>Glomeromycotina</taxon>
        <taxon>Glomeromycetes</taxon>
        <taxon>Diversisporales</taxon>
        <taxon>Gigasporaceae</taxon>
        <taxon>Racocetra</taxon>
    </lineage>
</organism>